<sequence>MPLLFLLLLCLSSLPFLSLAAVPAIIVFGDSTVDTGNNNAIPTLLKSNFMPYGRDFLGKPYPTGRFSNGRLASDFYAEAFGLGPIVPAYLDPAFTINDFASAVCFASAGTGLDNATSDVLSVIPLWKEVEYFKEYQERLKAYLGEEKAKWTVNEALYIISIGTNDFVENYYSYTTTRFKEFTVDEYKDFLISLTGNFIQELYSLGARKIGFTGLCPIGCVPLERSSNFFRWGECMEERNKVARDFNSKFQELIGVLSASLPGLRLVYLPVYDFFLQLVQNPSLYGYEDVEHGCCATGFFELGYLCDQWNPFTCIDADKFVFWDAVHPTEKTSRIVANYLVNTTLSQFM</sequence>
<reference evidence="2" key="1">
    <citation type="journal article" date="2022" name="Nat. Commun.">
        <title>Chromosome evolution and the genetic basis of agronomically important traits in greater yam.</title>
        <authorList>
            <person name="Bredeson J.V."/>
            <person name="Lyons J.B."/>
            <person name="Oniyinde I.O."/>
            <person name="Okereke N.R."/>
            <person name="Kolade O."/>
            <person name="Nnabue I."/>
            <person name="Nwadili C.O."/>
            <person name="Hribova E."/>
            <person name="Parker M."/>
            <person name="Nwogha J."/>
            <person name="Shu S."/>
            <person name="Carlson J."/>
            <person name="Kariba R."/>
            <person name="Muthemba S."/>
            <person name="Knop K."/>
            <person name="Barton G.J."/>
            <person name="Sherwood A.V."/>
            <person name="Lopez-Montes A."/>
            <person name="Asiedu R."/>
            <person name="Jamnadass R."/>
            <person name="Muchugi A."/>
            <person name="Goodstein D."/>
            <person name="Egesi C.N."/>
            <person name="Featherston J."/>
            <person name="Asfaw A."/>
            <person name="Simpson G.G."/>
            <person name="Dolezel J."/>
            <person name="Hendre P.S."/>
            <person name="Van Deynze A."/>
            <person name="Kumar P.L."/>
            <person name="Obidiegwu J.E."/>
            <person name="Bhattacharjee R."/>
            <person name="Rokhsar D.S."/>
        </authorList>
    </citation>
    <scope>NUCLEOTIDE SEQUENCE [LARGE SCALE GENOMIC DNA]</scope>
    <source>
        <strain evidence="2">cv. TDa95/00328</strain>
    </source>
</reference>
<keyword evidence="2" id="KW-1185">Reference proteome</keyword>
<dbReference type="Proteomes" id="UP000827976">
    <property type="component" value="Chromosome 3"/>
</dbReference>
<proteinExistence type="predicted"/>
<protein>
    <submittedName>
        <fullName evidence="1">GDSL lipase/esterase protein</fullName>
    </submittedName>
</protein>
<name>A0ACB7WL61_DIOAL</name>
<dbReference type="EMBL" id="CM037013">
    <property type="protein sequence ID" value="KAH7688871.1"/>
    <property type="molecule type" value="Genomic_DNA"/>
</dbReference>
<accession>A0ACB7WL61</accession>
<organism evidence="1 2">
    <name type="scientific">Dioscorea alata</name>
    <name type="common">Purple yam</name>
    <dbReference type="NCBI Taxonomy" id="55571"/>
    <lineage>
        <taxon>Eukaryota</taxon>
        <taxon>Viridiplantae</taxon>
        <taxon>Streptophyta</taxon>
        <taxon>Embryophyta</taxon>
        <taxon>Tracheophyta</taxon>
        <taxon>Spermatophyta</taxon>
        <taxon>Magnoliopsida</taxon>
        <taxon>Liliopsida</taxon>
        <taxon>Dioscoreales</taxon>
        <taxon>Dioscoreaceae</taxon>
        <taxon>Dioscorea</taxon>
    </lineage>
</organism>
<evidence type="ECO:0000313" key="2">
    <source>
        <dbReference type="Proteomes" id="UP000827976"/>
    </source>
</evidence>
<evidence type="ECO:0000313" key="1">
    <source>
        <dbReference type="EMBL" id="KAH7688871.1"/>
    </source>
</evidence>
<gene>
    <name evidence="1" type="ORF">IHE45_03G059600</name>
</gene>
<comment type="caution">
    <text evidence="1">The sequence shown here is derived from an EMBL/GenBank/DDBJ whole genome shotgun (WGS) entry which is preliminary data.</text>
</comment>